<organism evidence="1 2">
    <name type="scientific">candidate division TA06 bacterium B3_TA06</name>
    <dbReference type="NCBI Taxonomy" id="2012487"/>
    <lineage>
        <taxon>Bacteria</taxon>
        <taxon>Bacteria division TA06</taxon>
    </lineage>
</organism>
<dbReference type="PANTHER" id="PTHR35190:SF1">
    <property type="entry name" value="PEPTIDASE C45 HYDROLASE DOMAIN-CONTAINING PROTEIN"/>
    <property type="match status" value="1"/>
</dbReference>
<dbReference type="InterPro" id="IPR047803">
    <property type="entry name" value="DCD1A/B-like"/>
</dbReference>
<reference evidence="1 2" key="1">
    <citation type="submission" date="2017-06" db="EMBL/GenBank/DDBJ databases">
        <title>Novel microbial phyla capable of carbon fixation and sulfur reduction in deep-sea sediments.</title>
        <authorList>
            <person name="Huang J."/>
            <person name="Baker B."/>
            <person name="Wang Y."/>
        </authorList>
    </citation>
    <scope>NUCLEOTIDE SEQUENCE [LARGE SCALE GENOMIC DNA]</scope>
    <source>
        <strain evidence="1">B3_TA06</strain>
    </source>
</reference>
<evidence type="ECO:0000313" key="1">
    <source>
        <dbReference type="EMBL" id="TKJ39667.1"/>
    </source>
</evidence>
<dbReference type="AlphaFoldDB" id="A0A532UY29"/>
<dbReference type="PANTHER" id="PTHR35190">
    <property type="entry name" value="PROTEIN DCD1B"/>
    <property type="match status" value="1"/>
</dbReference>
<dbReference type="Gene3D" id="3.60.60.10">
    <property type="entry name" value="Penicillin V Acylase, Chain A"/>
    <property type="match status" value="1"/>
</dbReference>
<sequence>MQSVRRLISFLVLSILALLLFNSCHREEELKGRLETKSGQTILTVWGSHYEMGYAQGYLLGKNFLEMFDYYLLDHFGGGENYEVNVRPYVTDHCVDPNQTPYGEELAGLLDGWRQVCADSGWSTSSEFLGREVDINDLYTAQFVPDFIYGFGVSSLYCSSLSAWGDATSSDPTVNGGLIYCRILDWTTDELLIDNTVIVVYQPEDDSEIGWVSFAYPFFIGCLSGISQDGVCASYNLGNHNEPADESGKFWPILWSIRQGIENADYNGGGTHDVKDIYAAIADHTRTGTHIIHCAGPALGSNAVLPCVVEANNAGIAIRYPSDEPDIAPDHLIATNHHCKLYEPAYCYRYSRLLNALIENPAVTTQRAWQLEDSVSTFISAMKILIRTDNRDFWFAYGEDLWDPLEDAAYYKLDELF</sequence>
<evidence type="ECO:0000313" key="2">
    <source>
        <dbReference type="Proteomes" id="UP000317778"/>
    </source>
</evidence>
<proteinExistence type="predicted"/>
<dbReference type="Proteomes" id="UP000317778">
    <property type="component" value="Unassembled WGS sequence"/>
</dbReference>
<gene>
    <name evidence="1" type="ORF">CEE36_10235</name>
</gene>
<name>A0A532UY29_UNCT6</name>
<accession>A0A532UY29</accession>
<protein>
    <submittedName>
        <fullName evidence="1">Uncharacterized protein</fullName>
    </submittedName>
</protein>
<dbReference type="EMBL" id="NJBO01000023">
    <property type="protein sequence ID" value="TKJ39667.1"/>
    <property type="molecule type" value="Genomic_DNA"/>
</dbReference>
<comment type="caution">
    <text evidence="1">The sequence shown here is derived from an EMBL/GenBank/DDBJ whole genome shotgun (WGS) entry which is preliminary data.</text>
</comment>